<feature type="region of interest" description="Disordered" evidence="1">
    <location>
        <begin position="1275"/>
        <end position="1298"/>
    </location>
</feature>
<keyword evidence="4" id="KW-1185">Reference proteome</keyword>
<evidence type="ECO:0000313" key="4">
    <source>
        <dbReference type="Proteomes" id="UP001416858"/>
    </source>
</evidence>
<dbReference type="RefSeq" id="WP_345685937.1">
    <property type="nucleotide sequence ID" value="NZ_BAABRO010000012.1"/>
</dbReference>
<dbReference type="Proteomes" id="UP001416858">
    <property type="component" value="Unassembled WGS sequence"/>
</dbReference>
<dbReference type="InterPro" id="IPR017646">
    <property type="entry name" value="Dnd_assoc_2"/>
</dbReference>
<evidence type="ECO:0000313" key="3">
    <source>
        <dbReference type="EMBL" id="GAA5509133.1"/>
    </source>
</evidence>
<reference evidence="3 4" key="1">
    <citation type="submission" date="2024-02" db="EMBL/GenBank/DDBJ databases">
        <title>Rhodopirellula caenicola NBRC 110016.</title>
        <authorList>
            <person name="Ichikawa N."/>
            <person name="Katano-Makiyama Y."/>
            <person name="Hidaka K."/>
        </authorList>
    </citation>
    <scope>NUCLEOTIDE SEQUENCE [LARGE SCALE GENOMIC DNA]</scope>
    <source>
        <strain evidence="3 4">NBRC 110016</strain>
    </source>
</reference>
<gene>
    <name evidence="3" type="ORF">Rcae01_04602</name>
</gene>
<dbReference type="PANTHER" id="PTHR42957">
    <property type="entry name" value="HELICASE MJ1565-RELATED"/>
    <property type="match status" value="1"/>
</dbReference>
<protein>
    <recommendedName>
        <fullName evidence="2">Helicase HerA central domain-containing protein</fullName>
    </recommendedName>
</protein>
<dbReference type="PANTHER" id="PTHR42957:SF1">
    <property type="entry name" value="HELICASE MJ1565-RELATED"/>
    <property type="match status" value="1"/>
</dbReference>
<sequence length="1712" mass="193468">MSETRFDAFLAVQLTQWLETRATAGERYQFRSSDSSNTTRMISQLHASASSSIDVHGTKIPFLQIGGVRVLCVAHADTTEVTGGFNENYISMLRDRVAEQDDVFKQTSLLIIHNSLLDTLVNSAIDLASNGAAWSPAEVQESLLRLANAAGKSGNVYKCILQWQAEAIADEGGSVFGFRKIHDSIAEQEGLDLRPLGLFNDSGLTDMDKPQQIKKRLQDNRRLHDEFDHATHHFPDEVAERLGISEAFEKKHFNDSSDVKWPDLDLQIIKNELNSQEDSKLEFVSLLSDSCTVIGPRNFSETATGKRRKSIILVSKPEAESIELAIEFISDDLMEPEVKVEHNKEVAAQSKIVVKPNKRKNSSTLLLSLPIRESPESFRVRLDRSKTSERFVFSILVLKEGQFHISGFENSFLINTNDNPEKRFVLLQTDERELSINPEISARWQLTDNDQSVSRSEHGTVDYGSMHEESDLVSFEVESQGASLRFNVEGEMSQQSLTLPLLMDEGRFNRLFDDNYNGKFLPKTQRVVIDNKETNVIAVRFKILNVEQQFVDEKLLCYGDDGSSKPIAKIREAAPELFNAWNKLNNYFKDHETIPSLASWGPEMIDLVGGYVTEYQAFLKTIELGKSLDDSVRDVMKLGSAIFDGRRFLTPFHPLILSYYRHLATEITRDADNRSFKEVPGVTRRRLNARGLLPYVYSAEHGYCYTQAVDENAYWLEIVPQEESSYEYVTRLTKEKIEEFVKTFDELFKDGTDAPLLINSVNNGDNREVFIGILEYFRDNGKESEKIHVNLYDDALSETEFDRFAELGTHSKIRKQYRLDHGKTKKNADSIIDLLRSRLTFSKFRVLDVDQQAYAHLTLFRNNQKVERVSIDINNHISGVACDGLLNGEASCSENQNYYTGFGLQDVDTAELPHLELARLVGTLQQPLIAANETYNNSSAIRLAVSDSFRELLDRSYDSSLWITIIDPKVTLKFFEKTKDVVLIHFSDQYTNSAGYDAITVTKQSELYRDVLQHGSDDAVGEFNAFNGEWLLKMVTANKKIRREREGIIGAWKLMSALVSKSDITWVPLSVAEMIRVSGNIGLRMSDGDFSRYHKDKTNTGRISDDVLFAGFKDKNLYLIPIEVKTGAGDFKKAHEQAKNLREYLVDRLFGPLTLEGKIYRSLFIRQVLMQIEKYELYEVFPPDYFAELHENREEWLRGDYLVSEVENYPEAFVIGHLDSETCFETTGHDSEGVATLKLPSSYLQSLLKTPRAKLDERIHAENFPNIPARYFLGGNAGEPESLQQTPPVEPPNTGAGNEQPVVVSTKVAIVPDLPTTPDVPAAPQGSMRIEFGTDVRTKEQVFWEPTNTTKVLNPNTAIIGTMGTGKTQFTKSLVTQLIRNQDANVDGQPIGVLILDYKADYVKPDFVEATGAKVLELHRLPFNPFALFGNKPMLPMHTASQFRATITKAFGLGNKQQNRINSLVMDAYEAAGIFKTDPSTWSKPAPTLQDVWAIYNAQEKIDEDSLYAALAELINFEIFEPDKTKAQSLYDMIDGVTVINLSGYDQVIQNLVVALTLDLFFAQMHQKGSSKIEDPHRQLTKFVLVDEADNFMKQEFPGLRKLLKEGREFGVGTILSTQELTHFKTANNDYSGYILSWIIHRVASIKSQDIKSLFNTAGKDEIDSLINSIRELEKHQSLYVDGEKHVKKMRDLAFWELIAGIDTGGIFNADA</sequence>
<dbReference type="Gene3D" id="3.40.50.300">
    <property type="entry name" value="P-loop containing nucleotide triphosphate hydrolases"/>
    <property type="match status" value="2"/>
</dbReference>
<dbReference type="Pfam" id="PF01935">
    <property type="entry name" value="DUF87"/>
    <property type="match status" value="1"/>
</dbReference>
<dbReference type="EMBL" id="BAABRO010000012">
    <property type="protein sequence ID" value="GAA5509133.1"/>
    <property type="molecule type" value="Genomic_DNA"/>
</dbReference>
<dbReference type="InterPro" id="IPR002789">
    <property type="entry name" value="HerA_central"/>
</dbReference>
<feature type="domain" description="Helicase HerA central" evidence="2">
    <location>
        <begin position="1350"/>
        <end position="1558"/>
    </location>
</feature>
<dbReference type="InterPro" id="IPR008571">
    <property type="entry name" value="HerA-like"/>
</dbReference>
<proteinExistence type="predicted"/>
<name>A0ABP9VY41_9BACT</name>
<evidence type="ECO:0000256" key="1">
    <source>
        <dbReference type="SAM" id="MobiDB-lite"/>
    </source>
</evidence>
<dbReference type="SUPFAM" id="SSF52540">
    <property type="entry name" value="P-loop containing nucleoside triphosphate hydrolases"/>
    <property type="match status" value="1"/>
</dbReference>
<comment type="caution">
    <text evidence="3">The sequence shown here is derived from an EMBL/GenBank/DDBJ whole genome shotgun (WGS) entry which is preliminary data.</text>
</comment>
<evidence type="ECO:0000259" key="2">
    <source>
        <dbReference type="Pfam" id="PF01935"/>
    </source>
</evidence>
<accession>A0ABP9VY41</accession>
<organism evidence="3 4">
    <name type="scientific">Novipirellula caenicola</name>
    <dbReference type="NCBI Taxonomy" id="1536901"/>
    <lineage>
        <taxon>Bacteria</taxon>
        <taxon>Pseudomonadati</taxon>
        <taxon>Planctomycetota</taxon>
        <taxon>Planctomycetia</taxon>
        <taxon>Pirellulales</taxon>
        <taxon>Pirellulaceae</taxon>
        <taxon>Novipirellula</taxon>
    </lineage>
</organism>
<dbReference type="InterPro" id="IPR027417">
    <property type="entry name" value="P-loop_NTPase"/>
</dbReference>
<dbReference type="NCBIfam" id="TIGR03237">
    <property type="entry name" value="dnd_assoc_2"/>
    <property type="match status" value="1"/>
</dbReference>